<sequence length="185" mass="20827">MNPLEYSVSRRGARWRWMNFIGLLWVALVVVAAPAKGQSFRVETIKFCYNKVSDISANCVPVEAPFQGLDRNKFAASNIYVLVSIACEDSALSFLKQTYTLPVIASFTRNGNRYEISKGILQDDWDSNGDALTNLYQTQGRFPWRTRFSIGISGTSSIELQIVDARKNVVYIGHEPARFLISFAN</sequence>
<gene>
    <name evidence="1" type="ORF">JOH49_009529</name>
</gene>
<dbReference type="Proteomes" id="UP000673383">
    <property type="component" value="Unassembled WGS sequence"/>
</dbReference>
<dbReference type="RefSeq" id="WP_209945925.1">
    <property type="nucleotide sequence ID" value="NZ_JAFICZ010000001.1"/>
</dbReference>
<protein>
    <submittedName>
        <fullName evidence="1">Uncharacterized protein</fullName>
    </submittedName>
</protein>
<comment type="caution">
    <text evidence="1">The sequence shown here is derived from an EMBL/GenBank/DDBJ whole genome shotgun (WGS) entry which is preliminary data.</text>
</comment>
<dbReference type="EMBL" id="JAFICZ010000001">
    <property type="protein sequence ID" value="MBP1299776.1"/>
    <property type="molecule type" value="Genomic_DNA"/>
</dbReference>
<dbReference type="AlphaFoldDB" id="A0A8I1YHE6"/>
<proteinExistence type="predicted"/>
<reference evidence="1" key="1">
    <citation type="submission" date="2021-02" db="EMBL/GenBank/DDBJ databases">
        <title>Genomic Encyclopedia of Type Strains, Phase IV (KMG-V): Genome sequencing to study the core and pangenomes of soil and plant-associated prokaryotes.</title>
        <authorList>
            <person name="Whitman W."/>
        </authorList>
    </citation>
    <scope>NUCLEOTIDE SEQUENCE</scope>
    <source>
        <strain evidence="1">USDA 406</strain>
    </source>
</reference>
<accession>A0A8I1YHE6</accession>
<evidence type="ECO:0000313" key="1">
    <source>
        <dbReference type="EMBL" id="MBP1299776.1"/>
    </source>
</evidence>
<organism evidence="1 2">
    <name type="scientific">Bradyrhizobium elkanii</name>
    <dbReference type="NCBI Taxonomy" id="29448"/>
    <lineage>
        <taxon>Bacteria</taxon>
        <taxon>Pseudomonadati</taxon>
        <taxon>Pseudomonadota</taxon>
        <taxon>Alphaproteobacteria</taxon>
        <taxon>Hyphomicrobiales</taxon>
        <taxon>Nitrobacteraceae</taxon>
        <taxon>Bradyrhizobium</taxon>
    </lineage>
</organism>
<name>A0A8I1YHE6_BRAEL</name>
<evidence type="ECO:0000313" key="2">
    <source>
        <dbReference type="Proteomes" id="UP000673383"/>
    </source>
</evidence>